<dbReference type="SUPFAM" id="SSF56059">
    <property type="entry name" value="Glutathione synthetase ATP-binding domain-like"/>
    <property type="match status" value="1"/>
</dbReference>
<proteinExistence type="predicted"/>
<dbReference type="EMBL" id="JAGSHT010000022">
    <property type="protein sequence ID" value="MBZ2198843.1"/>
    <property type="molecule type" value="Genomic_DNA"/>
</dbReference>
<evidence type="ECO:0000313" key="4">
    <source>
        <dbReference type="Proteomes" id="UP000826651"/>
    </source>
</evidence>
<name>A0ABS7SEQ4_9MICO</name>
<organism evidence="3 4">
    <name type="scientific">Occultella gossypii</name>
    <dbReference type="NCBI Taxonomy" id="2800820"/>
    <lineage>
        <taxon>Bacteria</taxon>
        <taxon>Bacillati</taxon>
        <taxon>Actinomycetota</taxon>
        <taxon>Actinomycetes</taxon>
        <taxon>Micrococcales</taxon>
        <taxon>Ruaniaceae</taxon>
        <taxon>Occultella</taxon>
    </lineage>
</organism>
<dbReference type="Gene3D" id="3.40.50.20">
    <property type="match status" value="1"/>
</dbReference>
<dbReference type="Proteomes" id="UP000826651">
    <property type="component" value="Unassembled WGS sequence"/>
</dbReference>
<dbReference type="InterPro" id="IPR013815">
    <property type="entry name" value="ATP_grasp_subdomain_1"/>
</dbReference>
<evidence type="ECO:0000256" key="1">
    <source>
        <dbReference type="PROSITE-ProRule" id="PRU00409"/>
    </source>
</evidence>
<keyword evidence="1" id="KW-0547">Nucleotide-binding</keyword>
<dbReference type="Gene3D" id="3.30.470.20">
    <property type="entry name" value="ATP-grasp fold, B domain"/>
    <property type="match status" value="1"/>
</dbReference>
<sequence length="295" mass="30463">MMRVLVTGVGGPAGWSLAEQLTARGISVLGADMVPVHLDGVSTVVVPPASDPAMLPTLRALAARHGISMVIPTVSEELPGIAAEAAEFGPGVEVVVGSLAAVATAHDKLLTAEHLLAHGVPVPAFAPAEEGAAAGLGRPVIVKPRVSRGGRGVRLVEPGDAVNWAELRGTHVVQEFAPGIEFAPVVHRATLDDEPHVIVLEKTELADGRIGNAVSVRAVPDGAGDVATVARDAVVALGLVGPVDLDIRLREDGTPLVLEVNARFGANSAAAPELLERVLAAHTVRRREHMWPVTT</sequence>
<comment type="caution">
    <text evidence="3">The sequence shown here is derived from an EMBL/GenBank/DDBJ whole genome shotgun (WGS) entry which is preliminary data.</text>
</comment>
<dbReference type="InterPro" id="IPR011761">
    <property type="entry name" value="ATP-grasp"/>
</dbReference>
<protein>
    <submittedName>
        <fullName evidence="3">ATP-grasp domain-containing protein</fullName>
    </submittedName>
</protein>
<dbReference type="InterPro" id="IPR003806">
    <property type="entry name" value="ATP-grasp_PylC-type"/>
</dbReference>
<keyword evidence="1" id="KW-0067">ATP-binding</keyword>
<evidence type="ECO:0000313" key="3">
    <source>
        <dbReference type="EMBL" id="MBZ2198843.1"/>
    </source>
</evidence>
<gene>
    <name evidence="3" type="ORF">KCQ71_22035</name>
</gene>
<dbReference type="Pfam" id="PF02655">
    <property type="entry name" value="ATP-grasp_3"/>
    <property type="match status" value="1"/>
</dbReference>
<dbReference type="PROSITE" id="PS50975">
    <property type="entry name" value="ATP_GRASP"/>
    <property type="match status" value="1"/>
</dbReference>
<feature type="domain" description="ATP-grasp" evidence="2">
    <location>
        <begin position="112"/>
        <end position="288"/>
    </location>
</feature>
<evidence type="ECO:0000259" key="2">
    <source>
        <dbReference type="PROSITE" id="PS50975"/>
    </source>
</evidence>
<dbReference type="PANTHER" id="PTHR23132:SF23">
    <property type="entry name" value="D-ALANINE--D-ALANINE LIGASE B"/>
    <property type="match status" value="1"/>
</dbReference>
<accession>A0ABS7SEQ4</accession>
<dbReference type="Gene3D" id="3.30.1490.20">
    <property type="entry name" value="ATP-grasp fold, A domain"/>
    <property type="match status" value="1"/>
</dbReference>
<keyword evidence="4" id="KW-1185">Reference proteome</keyword>
<dbReference type="InterPro" id="IPR036291">
    <property type="entry name" value="NAD(P)-bd_dom_sf"/>
</dbReference>
<dbReference type="SUPFAM" id="SSF51735">
    <property type="entry name" value="NAD(P)-binding Rossmann-fold domains"/>
    <property type="match status" value="1"/>
</dbReference>
<reference evidence="3 4" key="1">
    <citation type="submission" date="2021-04" db="EMBL/GenBank/DDBJ databases">
        <title>Ruania sp. nov., isolated from sandy soil of mangrove forest.</title>
        <authorList>
            <person name="Ge X."/>
            <person name="Huang R."/>
            <person name="Liu W."/>
        </authorList>
    </citation>
    <scope>NUCLEOTIDE SEQUENCE [LARGE SCALE GENOMIC DNA]</scope>
    <source>
        <strain evidence="3 4">N2-46</strain>
    </source>
</reference>
<dbReference type="PANTHER" id="PTHR23132">
    <property type="entry name" value="D-ALANINE--D-ALANINE LIGASE"/>
    <property type="match status" value="1"/>
</dbReference>